<reference evidence="1 2" key="1">
    <citation type="submission" date="2020-08" db="EMBL/GenBank/DDBJ databases">
        <title>Cohnella phylogeny.</title>
        <authorList>
            <person name="Dunlap C."/>
        </authorList>
    </citation>
    <scope>NUCLEOTIDE SEQUENCE [LARGE SCALE GENOMIC DNA]</scope>
    <source>
        <strain evidence="1 2">DSM 28246</strain>
    </source>
</reference>
<name>A0A7X0RX58_9BACL</name>
<organism evidence="1 2">
    <name type="scientific">Cohnella nanjingensis</name>
    <dbReference type="NCBI Taxonomy" id="1387779"/>
    <lineage>
        <taxon>Bacteria</taxon>
        <taxon>Bacillati</taxon>
        <taxon>Bacillota</taxon>
        <taxon>Bacilli</taxon>
        <taxon>Bacillales</taxon>
        <taxon>Paenibacillaceae</taxon>
        <taxon>Cohnella</taxon>
    </lineage>
</organism>
<proteinExistence type="predicted"/>
<keyword evidence="2" id="KW-1185">Reference proteome</keyword>
<dbReference type="EMBL" id="JACJVP010000068">
    <property type="protein sequence ID" value="MBB6675268.1"/>
    <property type="molecule type" value="Genomic_DNA"/>
</dbReference>
<evidence type="ECO:0000313" key="1">
    <source>
        <dbReference type="EMBL" id="MBB6675268.1"/>
    </source>
</evidence>
<accession>A0A7X0RX58</accession>
<protein>
    <submittedName>
        <fullName evidence="1">Uncharacterized protein</fullName>
    </submittedName>
</protein>
<comment type="caution">
    <text evidence="1">The sequence shown here is derived from an EMBL/GenBank/DDBJ whole genome shotgun (WGS) entry which is preliminary data.</text>
</comment>
<dbReference type="Proteomes" id="UP000547209">
    <property type="component" value="Unassembled WGS sequence"/>
</dbReference>
<gene>
    <name evidence="1" type="ORF">H7C19_31875</name>
</gene>
<dbReference type="AlphaFoldDB" id="A0A7X0RX58"/>
<dbReference type="InterPro" id="IPR043751">
    <property type="entry name" value="DUF5696"/>
</dbReference>
<dbReference type="RefSeq" id="WP_185673124.1">
    <property type="nucleotide sequence ID" value="NZ_JACJVP010000068.1"/>
</dbReference>
<dbReference type="Pfam" id="PF18952">
    <property type="entry name" value="DUF5696"/>
    <property type="match status" value="1"/>
</dbReference>
<evidence type="ECO:0000313" key="2">
    <source>
        <dbReference type="Proteomes" id="UP000547209"/>
    </source>
</evidence>
<sequence length="738" mass="81387">MRRLSLRVKLVSLAAIAAAVLALVVLLRGGEPSAAEALAEAGIAEPSQERAALYEGPAWQPSPGADGFALALENAFYALYIRPDNTQIALVDKSDGYRWTSNPGATQLQRETVKGQLLSNLQSPFVLTFVKTQGADQTIRESLNALSPKTQSVLTKTDAGLQVVYTFPDKQLGFAIQYELTADGLRTRIPTAGIREEGEAAVFSLDLLPYFGAASPEEDGYLFVPDGPGGLVNFAAKQADLSRGYIHQVYGMEITNMRNWTRSGERREDIAFPVFGIKRGEHAYVAVMTRGADSANVAAIPPGIKSSYYQIFSSQIYREEYLYQMSRLAAPLKAIQKSRLDTDREVEYRFLRKADAGYVGMAKSYRAYLKESGRLGETLKPAEHAPIYVKIMGGNYRNAFNRVQYVGVTTFAQATGIVNDLLDRGVANPTVVYYGWQNQGDYKMDKRFPIEKTLGGEAGARAFVSGMRKKGVDVVFEDDFVWIDGDHSSSSGKNDGVRGIDGTVFVDEGWFMSKPAKTVAMAYDAIRKLKDIGVAGLQFNQIGEMVFHDYAASGISTRADTIAVYEGLLDYAKRTLGSPSVYRGNAYTIGDASFIDDLPHESSYDFMVDETVPFYPIVLHGYVPYTFGEGNLRDDEDAEFLKAVEYGAAPSFFLTHDDSRKLKYTAANFLYSSQYDKWAERIADEYGKFDSLAPLFSQEIANHERLSKDRYATTYADGTRVVVDYGAKTFEVEKGGGA</sequence>